<protein>
    <submittedName>
        <fullName evidence="3">Uncharacterized protein LOC105225408 isoform X1</fullName>
    </submittedName>
</protein>
<feature type="compositionally biased region" description="Basic and acidic residues" evidence="1">
    <location>
        <begin position="193"/>
        <end position="205"/>
    </location>
</feature>
<name>A0A8N4L3D6_BACDO</name>
<dbReference type="Proteomes" id="UP001652620">
    <property type="component" value="Chromosome 3"/>
</dbReference>
<dbReference type="GeneID" id="105225408"/>
<dbReference type="AlphaFoldDB" id="A0A8N4L3D6"/>
<evidence type="ECO:0000313" key="3">
    <source>
        <dbReference type="RefSeq" id="XP_029405660.2"/>
    </source>
</evidence>
<dbReference type="OrthoDB" id="8034177at2759"/>
<evidence type="ECO:0000256" key="1">
    <source>
        <dbReference type="SAM" id="MobiDB-lite"/>
    </source>
</evidence>
<keyword evidence="2" id="KW-1185">Reference proteome</keyword>
<gene>
    <name evidence="3" type="primary">LOC105225408</name>
</gene>
<dbReference type="RefSeq" id="XP_029405660.2">
    <property type="nucleotide sequence ID" value="XM_029549800.2"/>
</dbReference>
<reference evidence="3" key="1">
    <citation type="submission" date="2025-08" db="UniProtKB">
        <authorList>
            <consortium name="RefSeq"/>
        </authorList>
    </citation>
    <scope>IDENTIFICATION</scope>
    <source>
        <tissue evidence="3">Adult</tissue>
    </source>
</reference>
<sequence>MVAYFKGSIRAKFYLVIQIFRKMTPFKPMSAIKLEEEDEIFNDNSDAPSHYEEPSLRKTPYTQENETSNQKCYFKENNTVQDYETSSAHEADVENLSLTDIESNTMLQSLTTRLFLTSDGYEFQRLEQPRGDTVSDEIVYEPEIATHSIVFEKMRYKKHIRYFRRTPSNLSLDNVDDNKHNESTPNADPLTDPPKRTRNAAEAKRSHNGGSMRQPPAVQSFPQNIPAYVPINVMKLEIKNPGKFESVVIAEQRDRFDKLMPVVKWDINGNSLDDDFYIDDSWNDSTDMNWNNSSEKRVSQFKLDSESQKSSFRSSSTTLETWLDEDLLGSSLNERRQFAGGNLCRSKV</sequence>
<proteinExistence type="predicted"/>
<evidence type="ECO:0000313" key="2">
    <source>
        <dbReference type="Proteomes" id="UP001652620"/>
    </source>
</evidence>
<organism evidence="2 3">
    <name type="scientific">Bactrocera dorsalis</name>
    <name type="common">Oriental fruit fly</name>
    <name type="synonym">Dacus dorsalis</name>
    <dbReference type="NCBI Taxonomy" id="27457"/>
    <lineage>
        <taxon>Eukaryota</taxon>
        <taxon>Metazoa</taxon>
        <taxon>Ecdysozoa</taxon>
        <taxon>Arthropoda</taxon>
        <taxon>Hexapoda</taxon>
        <taxon>Insecta</taxon>
        <taxon>Pterygota</taxon>
        <taxon>Neoptera</taxon>
        <taxon>Endopterygota</taxon>
        <taxon>Diptera</taxon>
        <taxon>Brachycera</taxon>
        <taxon>Muscomorpha</taxon>
        <taxon>Tephritoidea</taxon>
        <taxon>Tephritidae</taxon>
        <taxon>Bactrocera</taxon>
        <taxon>Bactrocera</taxon>
    </lineage>
</organism>
<feature type="region of interest" description="Disordered" evidence="1">
    <location>
        <begin position="169"/>
        <end position="222"/>
    </location>
</feature>
<accession>A0A8N4L3D6</accession>
<feature type="region of interest" description="Disordered" evidence="1">
    <location>
        <begin position="43"/>
        <end position="67"/>
    </location>
</feature>